<dbReference type="InterPro" id="IPR002602">
    <property type="entry name" value="DB"/>
</dbReference>
<organism evidence="3 4">
    <name type="scientific">Panagrellus redivivus</name>
    <name type="common">Microworm</name>
    <dbReference type="NCBI Taxonomy" id="6233"/>
    <lineage>
        <taxon>Eukaryota</taxon>
        <taxon>Metazoa</taxon>
        <taxon>Ecdysozoa</taxon>
        <taxon>Nematoda</taxon>
        <taxon>Chromadorea</taxon>
        <taxon>Rhabditida</taxon>
        <taxon>Tylenchina</taxon>
        <taxon>Panagrolaimomorpha</taxon>
        <taxon>Panagrolaimoidea</taxon>
        <taxon>Panagrolaimidae</taxon>
        <taxon>Panagrellus</taxon>
    </lineage>
</organism>
<keyword evidence="3" id="KW-1185">Reference proteome</keyword>
<feature type="domain" description="Domain of unknown function DB" evidence="2">
    <location>
        <begin position="71"/>
        <end position="176"/>
    </location>
</feature>
<evidence type="ECO:0000313" key="3">
    <source>
        <dbReference type="Proteomes" id="UP000492821"/>
    </source>
</evidence>
<keyword evidence="1" id="KW-0732">Signal</keyword>
<feature type="signal peptide" evidence="1">
    <location>
        <begin position="1"/>
        <end position="20"/>
    </location>
</feature>
<reference evidence="4" key="2">
    <citation type="submission" date="2020-10" db="UniProtKB">
        <authorList>
            <consortium name="WormBaseParasite"/>
        </authorList>
    </citation>
    <scope>IDENTIFICATION</scope>
</reference>
<dbReference type="WBParaSite" id="Pan_g13165.t1">
    <property type="protein sequence ID" value="Pan_g13165.t1"/>
    <property type="gene ID" value="Pan_g13165"/>
</dbReference>
<dbReference type="PANTHER" id="PTHR21679:SF4">
    <property type="entry name" value="DOMAIN OF UNKNOWN FUNCTION DB DOMAIN-CONTAINING PROTEIN"/>
    <property type="match status" value="1"/>
</dbReference>
<evidence type="ECO:0000259" key="2">
    <source>
        <dbReference type="Pfam" id="PF01682"/>
    </source>
</evidence>
<dbReference type="PANTHER" id="PTHR21679">
    <property type="entry name" value="DOMAIN OF UNKNOWN FUNCTION DB DOMAIN-CONTAINING PROTEIN-RELATED"/>
    <property type="match status" value="1"/>
</dbReference>
<reference evidence="3" key="1">
    <citation type="journal article" date="2013" name="Genetics">
        <title>The draft genome and transcriptome of Panagrellus redivivus are shaped by the harsh demands of a free-living lifestyle.</title>
        <authorList>
            <person name="Srinivasan J."/>
            <person name="Dillman A.R."/>
            <person name="Macchietto M.G."/>
            <person name="Heikkinen L."/>
            <person name="Lakso M."/>
            <person name="Fracchia K.M."/>
            <person name="Antoshechkin I."/>
            <person name="Mortazavi A."/>
            <person name="Wong G."/>
            <person name="Sternberg P.W."/>
        </authorList>
    </citation>
    <scope>NUCLEOTIDE SEQUENCE [LARGE SCALE GENOMIC DNA]</scope>
    <source>
        <strain evidence="3">MT8872</strain>
    </source>
</reference>
<dbReference type="Pfam" id="PF01682">
    <property type="entry name" value="DB"/>
    <property type="match status" value="1"/>
</dbReference>
<evidence type="ECO:0000313" key="4">
    <source>
        <dbReference type="WBParaSite" id="Pan_g13165.t1"/>
    </source>
</evidence>
<accession>A0A7E4UUZ5</accession>
<dbReference type="Proteomes" id="UP000492821">
    <property type="component" value="Unassembled WGS sequence"/>
</dbReference>
<protein>
    <submittedName>
        <fullName evidence="4">DB domain-containing protein</fullName>
    </submittedName>
</protein>
<evidence type="ECO:0000256" key="1">
    <source>
        <dbReference type="SAM" id="SignalP"/>
    </source>
</evidence>
<proteinExistence type="predicted"/>
<name>A0A7E4UUZ5_PANRE</name>
<feature type="chain" id="PRO_5028978944" evidence="1">
    <location>
        <begin position="21"/>
        <end position="185"/>
    </location>
</feature>
<sequence length="185" mass="19989">MEHTILTIIALISLSPATLARHSPLPAPNHEDSGEILPSTIEAAEPLCGTAESDYAPCLSRERADSLFSQCCELHAPAGCRSLCTYESDEATARNALMEAVESGKCKLREVSSILYCASQNQDNKACCAHLGLADPRLNVGDRCLRFCDPAGENGITSITRKDVVCLFNWNVISYCAHSGIPFEK</sequence>
<dbReference type="AlphaFoldDB" id="A0A7E4UUZ5"/>